<protein>
    <submittedName>
        <fullName evidence="1">Uncharacterized protein</fullName>
    </submittedName>
</protein>
<gene>
    <name evidence="1" type="ORF">DPEC_G00273790</name>
</gene>
<accession>A0ACC2FQJ9</accession>
<name>A0ACC2FQJ9_DALPE</name>
<comment type="caution">
    <text evidence="1">The sequence shown here is derived from an EMBL/GenBank/DDBJ whole genome shotgun (WGS) entry which is preliminary data.</text>
</comment>
<reference evidence="1" key="1">
    <citation type="submission" date="2021-05" db="EMBL/GenBank/DDBJ databases">
        <authorList>
            <person name="Pan Q."/>
            <person name="Jouanno E."/>
            <person name="Zahm M."/>
            <person name="Klopp C."/>
            <person name="Cabau C."/>
            <person name="Louis A."/>
            <person name="Berthelot C."/>
            <person name="Parey E."/>
            <person name="Roest Crollius H."/>
            <person name="Montfort J."/>
            <person name="Robinson-Rechavi M."/>
            <person name="Bouchez O."/>
            <person name="Lampietro C."/>
            <person name="Lopez Roques C."/>
            <person name="Donnadieu C."/>
            <person name="Postlethwait J."/>
            <person name="Bobe J."/>
            <person name="Dillon D."/>
            <person name="Chandos A."/>
            <person name="von Hippel F."/>
            <person name="Guiguen Y."/>
        </authorList>
    </citation>
    <scope>NUCLEOTIDE SEQUENCE</scope>
    <source>
        <strain evidence="1">YG-Jan2019</strain>
    </source>
</reference>
<dbReference type="EMBL" id="CM055751">
    <property type="protein sequence ID" value="KAJ7993572.1"/>
    <property type="molecule type" value="Genomic_DNA"/>
</dbReference>
<evidence type="ECO:0000313" key="1">
    <source>
        <dbReference type="EMBL" id="KAJ7993572.1"/>
    </source>
</evidence>
<dbReference type="Proteomes" id="UP001157502">
    <property type="component" value="Chromosome 24"/>
</dbReference>
<keyword evidence="2" id="KW-1185">Reference proteome</keyword>
<proteinExistence type="predicted"/>
<evidence type="ECO:0000313" key="2">
    <source>
        <dbReference type="Proteomes" id="UP001157502"/>
    </source>
</evidence>
<organism evidence="1 2">
    <name type="scientific">Dallia pectoralis</name>
    <name type="common">Alaska blackfish</name>
    <dbReference type="NCBI Taxonomy" id="75939"/>
    <lineage>
        <taxon>Eukaryota</taxon>
        <taxon>Metazoa</taxon>
        <taxon>Chordata</taxon>
        <taxon>Craniata</taxon>
        <taxon>Vertebrata</taxon>
        <taxon>Euteleostomi</taxon>
        <taxon>Actinopterygii</taxon>
        <taxon>Neopterygii</taxon>
        <taxon>Teleostei</taxon>
        <taxon>Protacanthopterygii</taxon>
        <taxon>Esociformes</taxon>
        <taxon>Umbridae</taxon>
        <taxon>Dallia</taxon>
    </lineage>
</organism>
<sequence>MALRLLPAFANEDEDDDGNFTNWMSSYWGHGDSQGGNSRNTERKRSFKRPARIHYDRRASLPSSLDAMQLSCLQSSEVRSHPRTRRASSDDNSNDKTVVQEKRITTIPELAESFERRLKLRNKQVTAMSEADSLCLICHEDLYNRVGVRLGAEGGAKGVQELSCSHRFYKEGSRKAEEVHHRSSSMARACDRRRSGGDQRRMSGEKPFCKEKEDCRVPLRQHSLRRQR</sequence>